<evidence type="ECO:0000313" key="2">
    <source>
        <dbReference type="Proteomes" id="UP000290174"/>
    </source>
</evidence>
<reference evidence="1 2" key="1">
    <citation type="submission" date="2018-11" db="EMBL/GenBank/DDBJ databases">
        <title>Bradyrhizobium sp. nov., isolated from effective nodules of peanut in China.</title>
        <authorList>
            <person name="Li Y."/>
        </authorList>
    </citation>
    <scope>NUCLEOTIDE SEQUENCE [LARGE SCALE GENOMIC DNA]</scope>
    <source>
        <strain evidence="1 2">CCBAU 51770</strain>
    </source>
</reference>
<dbReference type="AlphaFoldDB" id="A0A4V1KVH1"/>
<organism evidence="1 2">
    <name type="scientific">Bradyrhizobium zhanjiangense</name>
    <dbReference type="NCBI Taxonomy" id="1325107"/>
    <lineage>
        <taxon>Bacteria</taxon>
        <taxon>Pseudomonadati</taxon>
        <taxon>Pseudomonadota</taxon>
        <taxon>Alphaproteobacteria</taxon>
        <taxon>Hyphomicrobiales</taxon>
        <taxon>Nitrobacteraceae</taxon>
        <taxon>Bradyrhizobium</taxon>
    </lineage>
</organism>
<protein>
    <submittedName>
        <fullName evidence="1">Uncharacterized protein</fullName>
    </submittedName>
</protein>
<dbReference type="RefSeq" id="WP_128956591.1">
    <property type="nucleotide sequence ID" value="NZ_RKMK01000033.1"/>
</dbReference>
<dbReference type="EMBL" id="RKMK01000033">
    <property type="protein sequence ID" value="RXG89249.1"/>
    <property type="molecule type" value="Genomic_DNA"/>
</dbReference>
<sequence length="100" mass="10678">MRSSLALRCDVAPCETDIGRSLARTKTDLILIIEEGYALIQCQVSSAVAAAMLSPLKGKAAGQFRALMGNLVEVDAAVTLPMANRMLNAKSEMEACLQLH</sequence>
<dbReference type="Proteomes" id="UP000290174">
    <property type="component" value="Unassembled WGS sequence"/>
</dbReference>
<proteinExistence type="predicted"/>
<comment type="caution">
    <text evidence="1">The sequence shown here is derived from an EMBL/GenBank/DDBJ whole genome shotgun (WGS) entry which is preliminary data.</text>
</comment>
<evidence type="ECO:0000313" key="1">
    <source>
        <dbReference type="EMBL" id="RXG89249.1"/>
    </source>
</evidence>
<gene>
    <name evidence="1" type="ORF">EAS61_28215</name>
</gene>
<name>A0A4V1KVH1_9BRAD</name>
<accession>A0A4V1KVH1</accession>